<organism evidence="1 2">
    <name type="scientific">Trifolium subterraneum</name>
    <name type="common">Subterranean clover</name>
    <dbReference type="NCBI Taxonomy" id="3900"/>
    <lineage>
        <taxon>Eukaryota</taxon>
        <taxon>Viridiplantae</taxon>
        <taxon>Streptophyta</taxon>
        <taxon>Embryophyta</taxon>
        <taxon>Tracheophyta</taxon>
        <taxon>Spermatophyta</taxon>
        <taxon>Magnoliopsida</taxon>
        <taxon>eudicotyledons</taxon>
        <taxon>Gunneridae</taxon>
        <taxon>Pentapetalae</taxon>
        <taxon>rosids</taxon>
        <taxon>fabids</taxon>
        <taxon>Fabales</taxon>
        <taxon>Fabaceae</taxon>
        <taxon>Papilionoideae</taxon>
        <taxon>50 kb inversion clade</taxon>
        <taxon>NPAAA clade</taxon>
        <taxon>Hologalegina</taxon>
        <taxon>IRL clade</taxon>
        <taxon>Trifolieae</taxon>
        <taxon>Trifolium</taxon>
    </lineage>
</organism>
<dbReference type="AlphaFoldDB" id="A0A2Z6MYY1"/>
<keyword evidence="2" id="KW-1185">Reference proteome</keyword>
<evidence type="ECO:0000313" key="1">
    <source>
        <dbReference type="EMBL" id="GAU35103.1"/>
    </source>
</evidence>
<dbReference type="OrthoDB" id="1431611at2759"/>
<sequence length="154" mass="18106">MMIRSSSREYSYQHFIKWVPRLVKNPAHFRCGFDIVLPWHEETGYGNRIIAKTFHHWFKGGAHITLKSRQGLIIKEWGLRAITKKDTEDSRMKRSVHLSLENVKVKQRNTSSFEPKIQLPYNWLVSDKDEAERDEAKGKETDLFSLGLFTEISQ</sequence>
<evidence type="ECO:0000313" key="2">
    <source>
        <dbReference type="Proteomes" id="UP000242715"/>
    </source>
</evidence>
<dbReference type="EMBL" id="DF973576">
    <property type="protein sequence ID" value="GAU35103.1"/>
    <property type="molecule type" value="Genomic_DNA"/>
</dbReference>
<reference evidence="2" key="1">
    <citation type="journal article" date="2017" name="Front. Plant Sci.">
        <title>Climate Clever Clovers: New Paradigm to Reduce the Environmental Footprint of Ruminants by Breeding Low Methanogenic Forages Utilizing Haplotype Variation.</title>
        <authorList>
            <person name="Kaur P."/>
            <person name="Appels R."/>
            <person name="Bayer P.E."/>
            <person name="Keeble-Gagnere G."/>
            <person name="Wang J."/>
            <person name="Hirakawa H."/>
            <person name="Shirasawa K."/>
            <person name="Vercoe P."/>
            <person name="Stefanova K."/>
            <person name="Durmic Z."/>
            <person name="Nichols P."/>
            <person name="Revell C."/>
            <person name="Isobe S.N."/>
            <person name="Edwards D."/>
            <person name="Erskine W."/>
        </authorList>
    </citation>
    <scope>NUCLEOTIDE SEQUENCE [LARGE SCALE GENOMIC DNA]</scope>
    <source>
        <strain evidence="2">cv. Daliak</strain>
    </source>
</reference>
<gene>
    <name evidence="1" type="ORF">TSUD_162070</name>
</gene>
<accession>A0A2Z6MYY1</accession>
<dbReference type="Proteomes" id="UP000242715">
    <property type="component" value="Unassembled WGS sequence"/>
</dbReference>
<protein>
    <submittedName>
        <fullName evidence="1">Uncharacterized protein</fullName>
    </submittedName>
</protein>
<name>A0A2Z6MYY1_TRISU</name>
<proteinExistence type="predicted"/>